<dbReference type="SMART" id="SM00534">
    <property type="entry name" value="MUTSac"/>
    <property type="match status" value="1"/>
</dbReference>
<evidence type="ECO:0000256" key="5">
    <source>
        <dbReference type="ARBA" id="ARBA00022840"/>
    </source>
</evidence>
<evidence type="ECO:0000256" key="8">
    <source>
        <dbReference type="ARBA" id="ARBA00023242"/>
    </source>
</evidence>
<evidence type="ECO:0000313" key="13">
    <source>
        <dbReference type="Proteomes" id="UP001378960"/>
    </source>
</evidence>
<evidence type="ECO:0000256" key="7">
    <source>
        <dbReference type="ARBA" id="ARBA00023204"/>
    </source>
</evidence>
<dbReference type="SUPFAM" id="SSF48334">
    <property type="entry name" value="DNA repair protein MutS, domain III"/>
    <property type="match status" value="1"/>
</dbReference>
<dbReference type="Gene3D" id="1.10.1420.10">
    <property type="match status" value="2"/>
</dbReference>
<organism evidence="12 13">
    <name type="scientific">Pichia kluyveri</name>
    <name type="common">Yeast</name>
    <dbReference type="NCBI Taxonomy" id="36015"/>
    <lineage>
        <taxon>Eukaryota</taxon>
        <taxon>Fungi</taxon>
        <taxon>Dikarya</taxon>
        <taxon>Ascomycota</taxon>
        <taxon>Saccharomycotina</taxon>
        <taxon>Pichiomycetes</taxon>
        <taxon>Pichiales</taxon>
        <taxon>Pichiaceae</taxon>
        <taxon>Pichia</taxon>
    </lineage>
</organism>
<dbReference type="AlphaFoldDB" id="A0AAV5R6L4"/>
<dbReference type="InterPro" id="IPR027417">
    <property type="entry name" value="P-loop_NTPase"/>
</dbReference>
<dbReference type="InterPro" id="IPR016151">
    <property type="entry name" value="DNA_mismatch_repair_MutS_N"/>
</dbReference>
<evidence type="ECO:0000256" key="2">
    <source>
        <dbReference type="ARBA" id="ARBA00006271"/>
    </source>
</evidence>
<proteinExistence type="inferred from homology"/>
<evidence type="ECO:0000256" key="4">
    <source>
        <dbReference type="ARBA" id="ARBA00022763"/>
    </source>
</evidence>
<dbReference type="InterPro" id="IPR007696">
    <property type="entry name" value="DNA_mismatch_repair_MutS_core"/>
</dbReference>
<evidence type="ECO:0000259" key="11">
    <source>
        <dbReference type="PROSITE" id="PS00486"/>
    </source>
</evidence>
<dbReference type="Gene3D" id="3.40.1170.10">
    <property type="entry name" value="DNA repair protein MutS, domain I"/>
    <property type="match status" value="1"/>
</dbReference>
<dbReference type="PIRSF" id="PIRSF005813">
    <property type="entry name" value="MSH2"/>
    <property type="match status" value="1"/>
</dbReference>
<dbReference type="InterPro" id="IPR007860">
    <property type="entry name" value="DNA_mmatch_repair_MutS_con_dom"/>
</dbReference>
<dbReference type="PROSITE" id="PS00486">
    <property type="entry name" value="DNA_MISMATCH_REPAIR_2"/>
    <property type="match status" value="1"/>
</dbReference>
<dbReference type="InterPro" id="IPR036678">
    <property type="entry name" value="MutS_con_dom_sf"/>
</dbReference>
<name>A0AAV5R6L4_PICKL</name>
<keyword evidence="4" id="KW-0227">DNA damage</keyword>
<keyword evidence="3" id="KW-0547">Nucleotide-binding</keyword>
<protein>
    <submittedName>
        <fullName evidence="12">Mismatch repair ATPase</fullName>
    </submittedName>
</protein>
<comment type="subcellular location">
    <subcellularLocation>
        <location evidence="1">Nucleus</location>
    </subcellularLocation>
</comment>
<keyword evidence="5" id="KW-0067">ATP-binding</keyword>
<dbReference type="Gene3D" id="3.40.50.300">
    <property type="entry name" value="P-loop containing nucleotide triphosphate hydrolases"/>
    <property type="match status" value="1"/>
</dbReference>
<accession>A0AAV5R6L4</accession>
<keyword evidence="9" id="KW-0175">Coiled coil</keyword>
<evidence type="ECO:0000256" key="1">
    <source>
        <dbReference type="ARBA" id="ARBA00004123"/>
    </source>
</evidence>
<dbReference type="PANTHER" id="PTHR11361">
    <property type="entry name" value="DNA MISMATCH REPAIR PROTEIN MUTS FAMILY MEMBER"/>
    <property type="match status" value="1"/>
</dbReference>
<dbReference type="Pfam" id="PF05188">
    <property type="entry name" value="MutS_II"/>
    <property type="match status" value="1"/>
</dbReference>
<dbReference type="InterPro" id="IPR000432">
    <property type="entry name" value="DNA_mismatch_repair_MutS_C"/>
</dbReference>
<comment type="caution">
    <text evidence="12">The sequence shown here is derived from an EMBL/GenBank/DDBJ whole genome shotgun (WGS) entry which is preliminary data.</text>
</comment>
<dbReference type="Pfam" id="PF05190">
    <property type="entry name" value="MutS_IV"/>
    <property type="match status" value="1"/>
</dbReference>
<keyword evidence="13" id="KW-1185">Reference proteome</keyword>
<dbReference type="Proteomes" id="UP001378960">
    <property type="component" value="Unassembled WGS sequence"/>
</dbReference>
<keyword evidence="8" id="KW-0539">Nucleus</keyword>
<dbReference type="GO" id="GO:0030983">
    <property type="term" value="F:mismatched DNA binding"/>
    <property type="evidence" value="ECO:0007669"/>
    <property type="project" value="InterPro"/>
</dbReference>
<dbReference type="EMBL" id="BTGB01000003">
    <property type="protein sequence ID" value="GMM46294.1"/>
    <property type="molecule type" value="Genomic_DNA"/>
</dbReference>
<keyword evidence="6" id="KW-0238">DNA-binding</keyword>
<dbReference type="PANTHER" id="PTHR11361:SF35">
    <property type="entry name" value="DNA MISMATCH REPAIR PROTEIN MSH2"/>
    <property type="match status" value="1"/>
</dbReference>
<gene>
    <name evidence="12" type="ORF">DAPK24_028690</name>
</gene>
<evidence type="ECO:0000256" key="6">
    <source>
        <dbReference type="ARBA" id="ARBA00023125"/>
    </source>
</evidence>
<evidence type="ECO:0000313" key="12">
    <source>
        <dbReference type="EMBL" id="GMM46294.1"/>
    </source>
</evidence>
<evidence type="ECO:0000256" key="9">
    <source>
        <dbReference type="SAM" id="Coils"/>
    </source>
</evidence>
<feature type="region of interest" description="Disordered" evidence="10">
    <location>
        <begin position="937"/>
        <end position="957"/>
    </location>
</feature>
<dbReference type="Pfam" id="PF00488">
    <property type="entry name" value="MutS_V"/>
    <property type="match status" value="1"/>
</dbReference>
<dbReference type="SMART" id="SM00533">
    <property type="entry name" value="MUTSd"/>
    <property type="match status" value="1"/>
</dbReference>
<keyword evidence="7" id="KW-0234">DNA repair</keyword>
<feature type="domain" description="DNA mismatch repair proteins mutS family" evidence="11">
    <location>
        <begin position="819"/>
        <end position="835"/>
    </location>
</feature>
<reference evidence="12 13" key="1">
    <citation type="journal article" date="2023" name="Elife">
        <title>Identification of key yeast species and microbe-microbe interactions impacting larval growth of Drosophila in the wild.</title>
        <authorList>
            <person name="Mure A."/>
            <person name="Sugiura Y."/>
            <person name="Maeda R."/>
            <person name="Honda K."/>
            <person name="Sakurai N."/>
            <person name="Takahashi Y."/>
            <person name="Watada M."/>
            <person name="Katoh T."/>
            <person name="Gotoh A."/>
            <person name="Gotoh Y."/>
            <person name="Taniguchi I."/>
            <person name="Nakamura K."/>
            <person name="Hayashi T."/>
            <person name="Katayama T."/>
            <person name="Uemura T."/>
            <person name="Hattori Y."/>
        </authorList>
    </citation>
    <scope>NUCLEOTIDE SEQUENCE [LARGE SCALE GENOMIC DNA]</scope>
    <source>
        <strain evidence="12 13">PK-24</strain>
    </source>
</reference>
<dbReference type="Gene3D" id="3.30.420.110">
    <property type="entry name" value="MutS, connector domain"/>
    <property type="match status" value="1"/>
</dbReference>
<evidence type="ECO:0000256" key="3">
    <source>
        <dbReference type="ARBA" id="ARBA00022741"/>
    </source>
</evidence>
<dbReference type="GO" id="GO:0005524">
    <property type="term" value="F:ATP binding"/>
    <property type="evidence" value="ECO:0007669"/>
    <property type="project" value="UniProtKB-KW"/>
</dbReference>
<dbReference type="Pfam" id="PF05192">
    <property type="entry name" value="MutS_III"/>
    <property type="match status" value="1"/>
</dbReference>
<dbReference type="SUPFAM" id="SSF52540">
    <property type="entry name" value="P-loop containing nucleoside triphosphate hydrolases"/>
    <property type="match status" value="1"/>
</dbReference>
<dbReference type="GO" id="GO:0006312">
    <property type="term" value="P:mitotic recombination"/>
    <property type="evidence" value="ECO:0007669"/>
    <property type="project" value="TreeGrafter"/>
</dbReference>
<comment type="similarity">
    <text evidence="2">Belongs to the DNA mismatch repair MutS family.</text>
</comment>
<sequence length="1027" mass="114856">MSANVYTEESETQPSIYRSYLRLPPVQQRTVRALIRNGNKGSSYYTVFDEDAILASEIIYSSHSVLKSSPMIAHPKDIDRKVSIQYLPLSDKTFSSLLQNLILDKNYKVEIYGIQDSKNHIWKLLKSGSPGHLDEIEDIMFSNVDDNDEVVLENSQLVSSSSIIAAVKLISNAKEGKKMGLAFYDPNLKCMGLSEYLDTELYSNTESILIQLGIKECLISSSNNPTDIEFTRLTQTIDKCDILITQVSSSTFSSNNSDQDLVSLTNNEHILSTSELSSMTTALASSNALILYLGLLGNDSVRGQLNVFKYNLENYMRLDAAAVKALNLFPTGNSNSNNNNNNSNLSYGPTSIFALLNHCKTAGGSRLLAQWIKQPLIDVNEIEKRHKLVEWFVDNSTLLGNIRGNFLSNVPDISRLLKKLTNKRSTGLDDVVRLYQLVKNLDECIEILNEGLETINEDDEEISTLVIEFWIKQLIEYKNILDKFKDMIEQTIDLESLANATSVSSISSLIQINPQYDEKLLELTQKREEVESQMHQLHEDASIDLGMEIDKKLKLEQNVNHGWCFRLTRNDSGVLRGKSTSVKSKNSKNSQYQELQTIKAGVFFTNNELSELSNKFNEIMVEYSKQQTTIVNEIKSITSTYIPIFTKLSMVLDSLDVISSFAVVATCAPIEYTKPKKIWALNDEQNRKIRIWQSRHPCLEVSEGVSFIPNDYVLGPKGDENSIVTSNEGGQQWQSGKDFYLITGPNMGGKSTYIRTLGVICLMNQIGSFLPCTSESEIAIVDAIHARVGASDSQLKGVSTFMAEMLEMSSIISSANKGSLVIVDELGRGTSTYDGFGLAWSISEYLAKNIKSWTLFATHFHELTSLSNEYNNVGNLHVVAHVDENAKNSEIRESEDNVTLLYKVEPGISDQSFGIHVAELVKFPQKIINMAKRKANELEEEEEENNEGSTGDITDSNKKMKYSKEEYVEGKQLLKTILKEWKEKVADAGGIENIDSAKAVSILHDLTGGKYSEEITKSAVLQETLSL</sequence>
<evidence type="ECO:0000256" key="10">
    <source>
        <dbReference type="SAM" id="MobiDB-lite"/>
    </source>
</evidence>
<dbReference type="GO" id="GO:0032301">
    <property type="term" value="C:MutSalpha complex"/>
    <property type="evidence" value="ECO:0007669"/>
    <property type="project" value="TreeGrafter"/>
</dbReference>
<dbReference type="GO" id="GO:0006298">
    <property type="term" value="P:mismatch repair"/>
    <property type="evidence" value="ECO:0007669"/>
    <property type="project" value="InterPro"/>
</dbReference>
<dbReference type="InterPro" id="IPR045076">
    <property type="entry name" value="MutS"/>
</dbReference>
<dbReference type="GO" id="GO:0140664">
    <property type="term" value="F:ATP-dependent DNA damage sensor activity"/>
    <property type="evidence" value="ECO:0007669"/>
    <property type="project" value="InterPro"/>
</dbReference>
<feature type="coiled-coil region" evidence="9">
    <location>
        <begin position="513"/>
        <end position="540"/>
    </location>
</feature>
<dbReference type="InterPro" id="IPR036187">
    <property type="entry name" value="DNA_mismatch_repair_MutS_sf"/>
</dbReference>
<dbReference type="InterPro" id="IPR007861">
    <property type="entry name" value="DNA_mismatch_repair_MutS_clamp"/>
</dbReference>
<dbReference type="InterPro" id="IPR011184">
    <property type="entry name" value="DNA_mismatch_repair_Msh2"/>
</dbReference>